<organism evidence="1 2">
    <name type="scientific">Saccharopolyspora phatthalungensis</name>
    <dbReference type="NCBI Taxonomy" id="664693"/>
    <lineage>
        <taxon>Bacteria</taxon>
        <taxon>Bacillati</taxon>
        <taxon>Actinomycetota</taxon>
        <taxon>Actinomycetes</taxon>
        <taxon>Pseudonocardiales</taxon>
        <taxon>Pseudonocardiaceae</taxon>
        <taxon>Saccharopolyspora</taxon>
    </lineage>
</organism>
<name>A0A840QI03_9PSEU</name>
<sequence length="85" mass="9699">MTITGHGRIRHTHLPNPHRLVELAGHVPEEWGLLLVNDARGRRWTLYSPDPDYTAMFAPAAHTLNLEFAVFTEKFPGWNSGWHVS</sequence>
<evidence type="ECO:0000313" key="2">
    <source>
        <dbReference type="Proteomes" id="UP000584374"/>
    </source>
</evidence>
<accession>A0A840QI03</accession>
<comment type="caution">
    <text evidence="1">The sequence shown here is derived from an EMBL/GenBank/DDBJ whole genome shotgun (WGS) entry which is preliminary data.</text>
</comment>
<dbReference type="AlphaFoldDB" id="A0A840QI03"/>
<gene>
    <name evidence="1" type="ORF">BJ970_005794</name>
</gene>
<dbReference type="EMBL" id="JACHIW010000002">
    <property type="protein sequence ID" value="MBB5158195.1"/>
    <property type="molecule type" value="Genomic_DNA"/>
</dbReference>
<reference evidence="1 2" key="1">
    <citation type="submission" date="2020-08" db="EMBL/GenBank/DDBJ databases">
        <title>Sequencing the genomes of 1000 actinobacteria strains.</title>
        <authorList>
            <person name="Klenk H.-P."/>
        </authorList>
    </citation>
    <scope>NUCLEOTIDE SEQUENCE [LARGE SCALE GENOMIC DNA]</scope>
    <source>
        <strain evidence="1 2">DSM 45584</strain>
    </source>
</reference>
<evidence type="ECO:0000313" key="1">
    <source>
        <dbReference type="EMBL" id="MBB5158195.1"/>
    </source>
</evidence>
<proteinExistence type="predicted"/>
<keyword evidence="2" id="KW-1185">Reference proteome</keyword>
<dbReference type="Proteomes" id="UP000584374">
    <property type="component" value="Unassembled WGS sequence"/>
</dbReference>
<protein>
    <submittedName>
        <fullName evidence="1">Uncharacterized protein</fullName>
    </submittedName>
</protein>